<keyword evidence="2" id="KW-0808">Transferase</keyword>
<dbReference type="InterPro" id="IPR050194">
    <property type="entry name" value="Glycosyltransferase_grp1"/>
</dbReference>
<keyword evidence="3" id="KW-1185">Reference proteome</keyword>
<dbReference type="EMBL" id="FTMD01000012">
    <property type="protein sequence ID" value="SIR28491.1"/>
    <property type="molecule type" value="Genomic_DNA"/>
</dbReference>
<accession>A0A1N6ZP49</accession>
<reference evidence="3" key="1">
    <citation type="submission" date="2017-01" db="EMBL/GenBank/DDBJ databases">
        <authorList>
            <person name="Varghese N."/>
            <person name="Submissions S."/>
        </authorList>
    </citation>
    <scope>NUCLEOTIDE SEQUENCE [LARGE SCALE GENOMIC DNA]</scope>
    <source>
        <strain evidence="3">ATCC 51758</strain>
    </source>
</reference>
<evidence type="ECO:0000259" key="1">
    <source>
        <dbReference type="Pfam" id="PF00534"/>
    </source>
</evidence>
<dbReference type="GO" id="GO:0016757">
    <property type="term" value="F:glycosyltransferase activity"/>
    <property type="evidence" value="ECO:0007669"/>
    <property type="project" value="InterPro"/>
</dbReference>
<gene>
    <name evidence="2" type="ORF">SAMN05421829_11285</name>
</gene>
<sequence length="200" mass="21929">MPELPRDRPPADGPWRVLFVGRLVEQKGVDILLEAARCLQEARHDFVMQIVGDGPLRHALQERVESMALTNCVTFLGPKAPETVGDAFLHADIFVLPSRYEGMPGVLLQALAYGVPVIATRVSGSEDVVSDDVGWLVRGDDAAALTAAFEQAFRIGREGLRAMGALGRELAERTYDMKLIAQSYEALFEELIGEQPKVAR</sequence>
<name>A0A1N6ZP49_9RHOO</name>
<dbReference type="STRING" id="34027.SAMN05421829_11285"/>
<dbReference type="Gene3D" id="3.40.50.2000">
    <property type="entry name" value="Glycogen Phosphorylase B"/>
    <property type="match status" value="2"/>
</dbReference>
<dbReference type="Proteomes" id="UP000186819">
    <property type="component" value="Unassembled WGS sequence"/>
</dbReference>
<dbReference type="AlphaFoldDB" id="A0A1N6ZP49"/>
<evidence type="ECO:0000313" key="2">
    <source>
        <dbReference type="EMBL" id="SIR28491.1"/>
    </source>
</evidence>
<dbReference type="PANTHER" id="PTHR45947">
    <property type="entry name" value="SULFOQUINOVOSYL TRANSFERASE SQD2"/>
    <property type="match status" value="1"/>
</dbReference>
<protein>
    <submittedName>
        <fullName evidence="2">Glycosyl transferases group 1</fullName>
    </submittedName>
</protein>
<dbReference type="Pfam" id="PF00534">
    <property type="entry name" value="Glycos_transf_1"/>
    <property type="match status" value="1"/>
</dbReference>
<dbReference type="PANTHER" id="PTHR45947:SF15">
    <property type="entry name" value="TEICHURONIC ACID BIOSYNTHESIS GLYCOSYLTRANSFERASE TUAC-RELATED"/>
    <property type="match status" value="1"/>
</dbReference>
<dbReference type="SUPFAM" id="SSF53756">
    <property type="entry name" value="UDP-Glycosyltransferase/glycogen phosphorylase"/>
    <property type="match status" value="1"/>
</dbReference>
<evidence type="ECO:0000313" key="3">
    <source>
        <dbReference type="Proteomes" id="UP000186819"/>
    </source>
</evidence>
<proteinExistence type="predicted"/>
<organism evidence="2 3">
    <name type="scientific">Aromatoleum tolulyticum</name>
    <dbReference type="NCBI Taxonomy" id="34027"/>
    <lineage>
        <taxon>Bacteria</taxon>
        <taxon>Pseudomonadati</taxon>
        <taxon>Pseudomonadota</taxon>
        <taxon>Betaproteobacteria</taxon>
        <taxon>Rhodocyclales</taxon>
        <taxon>Rhodocyclaceae</taxon>
        <taxon>Aromatoleum</taxon>
    </lineage>
</organism>
<dbReference type="InterPro" id="IPR001296">
    <property type="entry name" value="Glyco_trans_1"/>
</dbReference>
<feature type="domain" description="Glycosyl transferase family 1" evidence="1">
    <location>
        <begin position="5"/>
        <end position="154"/>
    </location>
</feature>